<evidence type="ECO:0000256" key="1">
    <source>
        <dbReference type="ARBA" id="ARBA00004123"/>
    </source>
</evidence>
<evidence type="ECO:0000313" key="6">
    <source>
        <dbReference type="RefSeq" id="XP_038987673.1"/>
    </source>
</evidence>
<dbReference type="RefSeq" id="XP_038987673.1">
    <property type="nucleotide sequence ID" value="XM_039131745.1"/>
</dbReference>
<dbReference type="PANTHER" id="PTHR22652:SF0">
    <property type="entry name" value="NUCLEOPORIN NUP43"/>
    <property type="match status" value="1"/>
</dbReference>
<dbReference type="AlphaFoldDB" id="A0A8B9AUY8"/>
<evidence type="ECO:0000256" key="4">
    <source>
        <dbReference type="ARBA" id="ARBA00023242"/>
    </source>
</evidence>
<dbReference type="Gene3D" id="2.130.10.10">
    <property type="entry name" value="YVTN repeat-like/Quinoprotein amine dehydrogenase"/>
    <property type="match status" value="1"/>
</dbReference>
<protein>
    <submittedName>
        <fullName evidence="6">Nuclear pore complex protein NUP43</fullName>
    </submittedName>
</protein>
<proteinExistence type="predicted"/>
<sequence length="364" mass="39232">MARSGDLHFHRFPQSKSVDAVRWLSPFSAFDRFAAAAVHDPDTASSALEIHSLTVDAANPKSPLLHLCSFWSSPSRISSLRSSQTSHKHLVAAAATLSGSLHLLFVDPVEGSIDSELSIADDHSLHAGPISAVDLQAGGQACVSVGEDGRVNLVTVGEARLDHQRVHDSRGLVSYMAARWASPAEFATGGLGFGVQWWDQRKPGGLVSQFKGNWARGSLTGMVHSIDIHPSRKHICVVGGSSGTVFAWDLRSQQQPILLSGVSLNGTTQPISESEVWEVQYDSYTHSSNINSTSSTRILPIMMCSEDGILAVLEQGEEPIELLAENSAINAFDVDPQNPSDVICGLEWESIGILTRSRETVARY</sequence>
<gene>
    <name evidence="6" type="primary">LOC103717092</name>
</gene>
<keyword evidence="4" id="KW-0539">Nucleus</keyword>
<reference evidence="6" key="2">
    <citation type="submission" date="2025-08" db="UniProtKB">
        <authorList>
            <consortium name="RefSeq"/>
        </authorList>
    </citation>
    <scope>IDENTIFICATION</scope>
    <source>
        <tissue evidence="6">Young leaves</tissue>
    </source>
</reference>
<evidence type="ECO:0000256" key="3">
    <source>
        <dbReference type="ARBA" id="ARBA00022737"/>
    </source>
</evidence>
<dbReference type="GO" id="GO:0031080">
    <property type="term" value="C:nuclear pore outer ring"/>
    <property type="evidence" value="ECO:0007669"/>
    <property type="project" value="TreeGrafter"/>
</dbReference>
<keyword evidence="5" id="KW-1185">Reference proteome</keyword>
<evidence type="ECO:0000256" key="2">
    <source>
        <dbReference type="ARBA" id="ARBA00022574"/>
    </source>
</evidence>
<keyword evidence="2" id="KW-0853">WD repeat</keyword>
<evidence type="ECO:0000313" key="5">
    <source>
        <dbReference type="Proteomes" id="UP000228380"/>
    </source>
</evidence>
<dbReference type="KEGG" id="pda:103717092"/>
<dbReference type="FunFam" id="2.130.10.10:FF:000683">
    <property type="entry name" value="WD-40 repeat protein family"/>
    <property type="match status" value="1"/>
</dbReference>
<dbReference type="OrthoDB" id="9890280at2759"/>
<comment type="subcellular location">
    <subcellularLocation>
        <location evidence="1">Nucleus</location>
    </subcellularLocation>
</comment>
<dbReference type="PANTHER" id="PTHR22652">
    <property type="entry name" value="NUCLEOPORIN NUP43"/>
    <property type="match status" value="1"/>
</dbReference>
<name>A0A8B9AUY8_PHODC</name>
<organism evidence="5 6">
    <name type="scientific">Phoenix dactylifera</name>
    <name type="common">Date palm</name>
    <dbReference type="NCBI Taxonomy" id="42345"/>
    <lineage>
        <taxon>Eukaryota</taxon>
        <taxon>Viridiplantae</taxon>
        <taxon>Streptophyta</taxon>
        <taxon>Embryophyta</taxon>
        <taxon>Tracheophyta</taxon>
        <taxon>Spermatophyta</taxon>
        <taxon>Magnoliopsida</taxon>
        <taxon>Liliopsida</taxon>
        <taxon>Arecaceae</taxon>
        <taxon>Coryphoideae</taxon>
        <taxon>Phoeniceae</taxon>
        <taxon>Phoenix</taxon>
    </lineage>
</organism>
<keyword evidence="3" id="KW-0677">Repeat</keyword>
<reference evidence="5" key="1">
    <citation type="journal article" date="2019" name="Nat. Commun.">
        <title>Genome-wide association mapping of date palm fruit traits.</title>
        <authorList>
            <person name="Hazzouri K.M."/>
            <person name="Gros-Balthazard M."/>
            <person name="Flowers J.M."/>
            <person name="Copetti D."/>
            <person name="Lemansour A."/>
            <person name="Lebrun M."/>
            <person name="Masmoudi K."/>
            <person name="Ferrand S."/>
            <person name="Dhar M.I."/>
            <person name="Fresquez Z.A."/>
            <person name="Rosas U."/>
            <person name="Zhang J."/>
            <person name="Talag J."/>
            <person name="Lee S."/>
            <person name="Kudrna D."/>
            <person name="Powell R.F."/>
            <person name="Leitch I.J."/>
            <person name="Krueger R.R."/>
            <person name="Wing R.A."/>
            <person name="Amiri K.M.A."/>
            <person name="Purugganan M.D."/>
        </authorList>
    </citation>
    <scope>NUCLEOTIDE SEQUENCE [LARGE SCALE GENOMIC DNA]</scope>
    <source>
        <strain evidence="5">cv. Khalas</strain>
    </source>
</reference>
<dbReference type="SUPFAM" id="SSF50978">
    <property type="entry name" value="WD40 repeat-like"/>
    <property type="match status" value="1"/>
</dbReference>
<dbReference type="Proteomes" id="UP000228380">
    <property type="component" value="Chromosome 11"/>
</dbReference>
<dbReference type="InterPro" id="IPR015943">
    <property type="entry name" value="WD40/YVTN_repeat-like_dom_sf"/>
</dbReference>
<dbReference type="GeneID" id="103717092"/>
<dbReference type="InterPro" id="IPR036322">
    <property type="entry name" value="WD40_repeat_dom_sf"/>
</dbReference>
<accession>A0A8B9AUY8</accession>